<evidence type="ECO:0000256" key="3">
    <source>
        <dbReference type="SAM" id="Phobius"/>
    </source>
</evidence>
<evidence type="ECO:0000259" key="7">
    <source>
        <dbReference type="Pfam" id="PF25023"/>
    </source>
</evidence>
<dbReference type="InterPro" id="IPR031325">
    <property type="entry name" value="RHS_repeat"/>
</dbReference>
<keyword evidence="3" id="KW-1133">Transmembrane helix</keyword>
<dbReference type="Pfam" id="PF21725">
    <property type="entry name" value="T7SS_signal"/>
    <property type="match status" value="1"/>
</dbReference>
<gene>
    <name evidence="8" type="ORF">E1283_17455</name>
</gene>
<evidence type="ECO:0000259" key="6">
    <source>
        <dbReference type="Pfam" id="PF21725"/>
    </source>
</evidence>
<evidence type="ECO:0000256" key="1">
    <source>
        <dbReference type="ARBA" id="ARBA00022737"/>
    </source>
</evidence>
<feature type="domain" description="Putative T7SS secretion signal" evidence="6">
    <location>
        <begin position="19"/>
        <end position="192"/>
    </location>
</feature>
<keyword evidence="3" id="KW-0472">Membrane</keyword>
<name>A0A4R4T9I2_9ACTN</name>
<dbReference type="PANTHER" id="PTHR32305">
    <property type="match status" value="1"/>
</dbReference>
<dbReference type="InterPro" id="IPR049082">
    <property type="entry name" value="T7SS_signal"/>
</dbReference>
<dbReference type="PANTHER" id="PTHR32305:SF15">
    <property type="entry name" value="PROTEIN RHSA-RELATED"/>
    <property type="match status" value="1"/>
</dbReference>
<comment type="caution">
    <text evidence="8">The sequence shown here is derived from an EMBL/GenBank/DDBJ whole genome shotgun (WGS) entry which is preliminary data.</text>
</comment>
<dbReference type="Pfam" id="PF25023">
    <property type="entry name" value="TEN_YD-shell"/>
    <property type="match status" value="1"/>
</dbReference>
<keyword evidence="1" id="KW-0677">Repeat</keyword>
<dbReference type="Pfam" id="PF05593">
    <property type="entry name" value="RHS_repeat"/>
    <property type="match status" value="7"/>
</dbReference>
<protein>
    <recommendedName>
        <fullName evidence="10">Type IV secretion protein Rhs</fullName>
    </recommendedName>
</protein>
<dbReference type="InterPro" id="IPR049002">
    <property type="entry name" value="Stv"/>
</dbReference>
<dbReference type="NCBIfam" id="TIGR03696">
    <property type="entry name" value="Rhs_assc_core"/>
    <property type="match status" value="1"/>
</dbReference>
<dbReference type="Pfam" id="PF21527">
    <property type="entry name" value="Stv"/>
    <property type="match status" value="1"/>
</dbReference>
<feature type="domain" description="DUF6531" evidence="4">
    <location>
        <begin position="352"/>
        <end position="423"/>
    </location>
</feature>
<dbReference type="InterPro" id="IPR006530">
    <property type="entry name" value="YD"/>
</dbReference>
<feature type="domain" description="Teneurin-like YD-shell" evidence="7">
    <location>
        <begin position="1048"/>
        <end position="1348"/>
    </location>
</feature>
<feature type="region of interest" description="Disordered" evidence="2">
    <location>
        <begin position="900"/>
        <end position="921"/>
    </location>
</feature>
<evidence type="ECO:0000256" key="2">
    <source>
        <dbReference type="SAM" id="MobiDB-lite"/>
    </source>
</evidence>
<evidence type="ECO:0000259" key="5">
    <source>
        <dbReference type="Pfam" id="PF21527"/>
    </source>
</evidence>
<feature type="region of interest" description="Disordered" evidence="2">
    <location>
        <begin position="1"/>
        <end position="25"/>
    </location>
</feature>
<evidence type="ECO:0008006" key="10">
    <source>
        <dbReference type="Google" id="ProtNLM"/>
    </source>
</evidence>
<evidence type="ECO:0000313" key="8">
    <source>
        <dbReference type="EMBL" id="TDC73968.1"/>
    </source>
</evidence>
<dbReference type="RefSeq" id="WP_132818992.1">
    <property type="nucleotide sequence ID" value="NZ_SMKI01000171.1"/>
</dbReference>
<dbReference type="EMBL" id="SMKI01000171">
    <property type="protein sequence ID" value="TDC73968.1"/>
    <property type="molecule type" value="Genomic_DNA"/>
</dbReference>
<proteinExistence type="predicted"/>
<feature type="domain" description="Putative adhesin Stv" evidence="5">
    <location>
        <begin position="1402"/>
        <end position="1505"/>
    </location>
</feature>
<evidence type="ECO:0000259" key="4">
    <source>
        <dbReference type="Pfam" id="PF20148"/>
    </source>
</evidence>
<dbReference type="InterPro" id="IPR050708">
    <property type="entry name" value="T6SS_VgrG/RHS"/>
</dbReference>
<dbReference type="Pfam" id="PF20148">
    <property type="entry name" value="DUF6531"/>
    <property type="match status" value="1"/>
</dbReference>
<feature type="region of interest" description="Disordered" evidence="2">
    <location>
        <begin position="129"/>
        <end position="181"/>
    </location>
</feature>
<feature type="compositionally biased region" description="Low complexity" evidence="2">
    <location>
        <begin position="166"/>
        <end position="176"/>
    </location>
</feature>
<dbReference type="Proteomes" id="UP000295345">
    <property type="component" value="Unassembled WGS sequence"/>
</dbReference>
<dbReference type="Gene3D" id="2.180.10.10">
    <property type="entry name" value="RHS repeat-associated core"/>
    <property type="match status" value="3"/>
</dbReference>
<keyword evidence="3" id="KW-0812">Transmembrane</keyword>
<sequence>MARSSDWSPVDMDSDPTPGSPDEVRELSDGLQTFADDVGEALGRVRGMSEDRAVMDWAGLSAEAFRSEFDGVPGNLEKLQASYDMAARALQMYVPKLETAQGMADRALDRAIAAQADLSSAQAALTDAQDWVSRAGDEADRLEREGEREGVEPPSEAEVRAATRDANAAGQAASSARGEVDSAEEALSAARQLALDAKEMREEAARACAGGIDEASDAGIRNRRWWEDAVHWVSENWDTIVEVCKVVVAVLGIVVMIIGGPLALIVLAAALVVLADTLHDYANGRASLWDVAFAALDCIPGMKGLTTLGGLARGMRSLATTGLRGLRQGALGLGRAVRRSGRAGDDLVLRSDPIDMASGQMVMDVTDLRLPGVLPLVLRRHHRTGLRTGGWLGPSWTCTLDQRLLLEPAGVRLITDDGMLLDYPRPLPDAPVLPVEGPRWELSWDGRPGGEMTVRQPEADRVLHFDAVPGRPGAELPLTAISDRHGNRIRVAHDANGAPTDLTHDAGYHVGVTTEGGRLTELRLLSAPDRPVLLRYGYDERGNLAEIRDSTGVPLTFGYDRARRMTGWVDRTGTWYRYRYDAQGRCVATEGVDGVLSSTIDYDTETGRTRFTDSLGHTTVYEFNDCYQLVAETDARGHRTLRDYDRYDRLLSLTDPLGHTTTCAYDERGELAELVRPDGRRTRFTRDGDGRWTEVVGADGLGWRREFDERGNLVRVVDPVGAITGYTYDERGRHTSTTSALGNTTRVETDAAGLRLAVTDPLGGTVTTRRDAFGRPVCRTDPLGATTRVEWTLEGRPLRVTDARSGTRSWTWDAGGNPLSLTDQHGATTRWTYGPFDQVATRTDPDGTRHHFTRDTELRLTRVTGPDGLTWEYAHDPVGRTVAETDFDGRSFSYTHDARGRLASRTGPPPANAGRCPQGSVTRYTRDSAGHVVRSETAGVRTDFTLDAEGRVLRATGPDVEVERVWDPMGRLLSETCDGRTVSHEYDLLGRLTSTTTPSGHRTGHGYDAAGRRVTLTSDRHHMAVQRDAAGHELRRTIDARVGLDQAWDDLGRLSRQTVTVGSRTMRERGYRYRADHQLTGLTDSLDGDRAFDLDAMRRVTGVTGHNWTERYAYDAAGDQTVAHWPAAAAGADEAGPRTRTGTRVTTAGRTRYVYDDAGRTIVRQTTRLSRKPDRWRYTWDAEGRLAAVTTPDGTRWTYLYDPFGRRVAKRRHAADGTVVERTDFSWAGPLLVEQVTTGRRDTGGATVSWDYDGRRAVAQTERQDDTDARFYAIVSDLVGTPTELVDEAGGIAWRARPTLWGLGVPAAGATTDTPLRFPGQYADAETGWHYNVHRHYDPAIGRYTSPDPLGLAPAANPVAYVPNPHRFTDLLGLAAYEGGGAVPDVPDDGLFPDPGGRADGETVFSGHGDIDHWDVRTAVVPEGTSVAMYCRHGESITDDFANDIELESPRPAELFGPGSEVPNYWLRPPGDLVVLGQARTVDVATRLSDLLEPNMGRVHWAACRDVYGP</sequence>
<organism evidence="8 9">
    <name type="scientific">Streptomyces hainanensis</name>
    <dbReference type="NCBI Taxonomy" id="402648"/>
    <lineage>
        <taxon>Bacteria</taxon>
        <taxon>Bacillati</taxon>
        <taxon>Actinomycetota</taxon>
        <taxon>Actinomycetes</taxon>
        <taxon>Kitasatosporales</taxon>
        <taxon>Streptomycetaceae</taxon>
        <taxon>Streptomyces</taxon>
    </lineage>
</organism>
<feature type="transmembrane region" description="Helical" evidence="3">
    <location>
        <begin position="246"/>
        <end position="275"/>
    </location>
</feature>
<dbReference type="NCBIfam" id="TIGR01643">
    <property type="entry name" value="YD_repeat_2x"/>
    <property type="match status" value="11"/>
</dbReference>
<dbReference type="Gene3D" id="1.20.120.330">
    <property type="entry name" value="Nucleotidyltransferases domain 2"/>
    <property type="match status" value="1"/>
</dbReference>
<dbReference type="InterPro" id="IPR056823">
    <property type="entry name" value="TEN-like_YD-shell"/>
</dbReference>
<accession>A0A4R4T9I2</accession>
<keyword evidence="9" id="KW-1185">Reference proteome</keyword>
<dbReference type="OrthoDB" id="4981820at2"/>
<feature type="compositionally biased region" description="Basic and acidic residues" evidence="2">
    <location>
        <begin position="135"/>
        <end position="163"/>
    </location>
</feature>
<dbReference type="InterPro" id="IPR045351">
    <property type="entry name" value="DUF6531"/>
</dbReference>
<dbReference type="InterPro" id="IPR022385">
    <property type="entry name" value="Rhs_assc_core"/>
</dbReference>
<reference evidence="8 9" key="1">
    <citation type="submission" date="2019-03" db="EMBL/GenBank/DDBJ databases">
        <title>Draft genome sequences of novel Actinobacteria.</title>
        <authorList>
            <person name="Sahin N."/>
            <person name="Ay H."/>
            <person name="Saygin H."/>
        </authorList>
    </citation>
    <scope>NUCLEOTIDE SEQUENCE [LARGE SCALE GENOMIC DNA]</scope>
    <source>
        <strain evidence="8 9">DSM 41900</strain>
    </source>
</reference>
<evidence type="ECO:0000313" key="9">
    <source>
        <dbReference type="Proteomes" id="UP000295345"/>
    </source>
</evidence>